<protein>
    <submittedName>
        <fullName evidence="1">Uncharacterized protein</fullName>
    </submittedName>
</protein>
<dbReference type="OrthoDB" id="3620527at2"/>
<name>A0A1Y2MI82_PSEAH</name>
<dbReference type="AlphaFoldDB" id="A0A1Y2MI82"/>
<keyword evidence="2" id="KW-1185">Reference proteome</keyword>
<dbReference type="EMBL" id="MIGB01000071">
    <property type="protein sequence ID" value="OSY34669.1"/>
    <property type="molecule type" value="Genomic_DNA"/>
</dbReference>
<dbReference type="RefSeq" id="WP_085916669.1">
    <property type="nucleotide sequence ID" value="NZ_AP018920.1"/>
</dbReference>
<sequence length="146" mass="15973">MFPQCFTRYDWCRSYVLPADVTATIPLTGSVGMFGAHNAARGLLVEVCRHTVAAPVALDYRETELADGDILVDVTVTARRPDGTTLVVATVSRARRRPPDRTGDWTLTIDGVRHVEQDRVWPPSLSMQGHMVACLAPRPSATGADR</sequence>
<evidence type="ECO:0000313" key="1">
    <source>
        <dbReference type="EMBL" id="OSY34669.1"/>
    </source>
</evidence>
<reference evidence="1 2" key="1">
    <citation type="submission" date="2016-09" db="EMBL/GenBank/DDBJ databases">
        <title>Pseudonocardia autotrophica DSM535, a candidate organism with high potential of specific P450 cytochromes.</title>
        <authorList>
            <person name="Grumaz C."/>
            <person name="Vainshtein Y."/>
            <person name="Kirstahler P."/>
            <person name="Sohn K."/>
        </authorList>
    </citation>
    <scope>NUCLEOTIDE SEQUENCE [LARGE SCALE GENOMIC DNA]</scope>
    <source>
        <strain evidence="1 2">DSM 535</strain>
    </source>
</reference>
<evidence type="ECO:0000313" key="2">
    <source>
        <dbReference type="Proteomes" id="UP000194360"/>
    </source>
</evidence>
<proteinExistence type="predicted"/>
<comment type="caution">
    <text evidence="1">The sequence shown here is derived from an EMBL/GenBank/DDBJ whole genome shotgun (WGS) entry which is preliminary data.</text>
</comment>
<gene>
    <name evidence="1" type="ORF">BG845_06643</name>
</gene>
<dbReference type="Proteomes" id="UP000194360">
    <property type="component" value="Unassembled WGS sequence"/>
</dbReference>
<accession>A0A1Y2MI82</accession>
<organism evidence="1 2">
    <name type="scientific">Pseudonocardia autotrophica</name>
    <name type="common">Amycolata autotrophica</name>
    <name type="synonym">Nocardia autotrophica</name>
    <dbReference type="NCBI Taxonomy" id="2074"/>
    <lineage>
        <taxon>Bacteria</taxon>
        <taxon>Bacillati</taxon>
        <taxon>Actinomycetota</taxon>
        <taxon>Actinomycetes</taxon>
        <taxon>Pseudonocardiales</taxon>
        <taxon>Pseudonocardiaceae</taxon>
        <taxon>Pseudonocardia</taxon>
    </lineage>
</organism>